<feature type="compositionally biased region" description="Basic and acidic residues" evidence="2">
    <location>
        <begin position="18"/>
        <end position="27"/>
    </location>
</feature>
<name>A0A813ISC2_POLGL</name>
<dbReference type="GO" id="GO:0016887">
    <property type="term" value="F:ATP hydrolysis activity"/>
    <property type="evidence" value="ECO:0007669"/>
    <property type="project" value="TreeGrafter"/>
</dbReference>
<dbReference type="GO" id="GO:0005874">
    <property type="term" value="C:microtubule"/>
    <property type="evidence" value="ECO:0007669"/>
    <property type="project" value="TreeGrafter"/>
</dbReference>
<evidence type="ECO:0000313" key="4">
    <source>
        <dbReference type="EMBL" id="CAE8604667.1"/>
    </source>
</evidence>
<dbReference type="InterPro" id="IPR001752">
    <property type="entry name" value="Kinesin_motor_dom"/>
</dbReference>
<evidence type="ECO:0000313" key="6">
    <source>
        <dbReference type="Proteomes" id="UP000626109"/>
    </source>
</evidence>
<dbReference type="GO" id="GO:0005871">
    <property type="term" value="C:kinesin complex"/>
    <property type="evidence" value="ECO:0007669"/>
    <property type="project" value="TreeGrafter"/>
</dbReference>
<dbReference type="InterPro" id="IPR027417">
    <property type="entry name" value="P-loop_NTPase"/>
</dbReference>
<accession>A0A813ISC2</accession>
<dbReference type="EMBL" id="CAJNNV010016777">
    <property type="protein sequence ID" value="CAE8604667.1"/>
    <property type="molecule type" value="Genomic_DNA"/>
</dbReference>
<keyword evidence="1" id="KW-0067">ATP-binding</keyword>
<comment type="caution">
    <text evidence="5">The sequence shown here is derived from an EMBL/GenBank/DDBJ whole genome shotgun (WGS) entry which is preliminary data.</text>
</comment>
<proteinExistence type="inferred from homology"/>
<dbReference type="Pfam" id="PF00225">
    <property type="entry name" value="Kinesin"/>
    <property type="match status" value="1"/>
</dbReference>
<organism evidence="5 6">
    <name type="scientific">Polarella glacialis</name>
    <name type="common">Dinoflagellate</name>
    <dbReference type="NCBI Taxonomy" id="89957"/>
    <lineage>
        <taxon>Eukaryota</taxon>
        <taxon>Sar</taxon>
        <taxon>Alveolata</taxon>
        <taxon>Dinophyceae</taxon>
        <taxon>Suessiales</taxon>
        <taxon>Suessiaceae</taxon>
        <taxon>Polarella</taxon>
    </lineage>
</organism>
<comment type="similarity">
    <text evidence="1">Belongs to the TRAFAC class myosin-kinesin ATPase superfamily. Kinesin family.</text>
</comment>
<dbReference type="Gene3D" id="3.40.850.10">
    <property type="entry name" value="Kinesin motor domain"/>
    <property type="match status" value="1"/>
</dbReference>
<dbReference type="GO" id="GO:0003777">
    <property type="term" value="F:microtubule motor activity"/>
    <property type="evidence" value="ECO:0007669"/>
    <property type="project" value="InterPro"/>
</dbReference>
<dbReference type="EMBL" id="CAJNNW010013078">
    <property type="protein sequence ID" value="CAE8655004.1"/>
    <property type="molecule type" value="Genomic_DNA"/>
</dbReference>
<evidence type="ECO:0000259" key="3">
    <source>
        <dbReference type="PROSITE" id="PS50067"/>
    </source>
</evidence>
<dbReference type="OrthoDB" id="123929at2759"/>
<evidence type="ECO:0000256" key="2">
    <source>
        <dbReference type="SAM" id="MobiDB-lite"/>
    </source>
</evidence>
<feature type="non-terminal residue" evidence="5">
    <location>
        <position position="1"/>
    </location>
</feature>
<gene>
    <name evidence="4" type="ORF">PGLA1383_LOCUS22816</name>
    <name evidence="5" type="ORF">PGLA2088_LOCUS11357</name>
</gene>
<dbReference type="PRINTS" id="PR00380">
    <property type="entry name" value="KINESINHEAVY"/>
</dbReference>
<evidence type="ECO:0000313" key="7">
    <source>
        <dbReference type="Proteomes" id="UP000654075"/>
    </source>
</evidence>
<dbReference type="PROSITE" id="PS50067">
    <property type="entry name" value="KINESIN_MOTOR_2"/>
    <property type="match status" value="1"/>
</dbReference>
<dbReference type="SMART" id="SM00129">
    <property type="entry name" value="KISc"/>
    <property type="match status" value="1"/>
</dbReference>
<dbReference type="InterPro" id="IPR027640">
    <property type="entry name" value="Kinesin-like_fam"/>
</dbReference>
<feature type="non-terminal residue" evidence="5">
    <location>
        <position position="378"/>
    </location>
</feature>
<sequence length="378" mass="41915">VPPEPRHRHGMASPAQLEARRRSDSRESQAAGRPVRLRNCPFVSVAVRVQPNFSDEPVAIWAKQTPEGELQRRVCCHRGYILEEYEFSRVFGPEDSNSRLFHDLQGPALTSSVFNGVNETLFAYGQTGSGKTHTIFGTRQDAGLLQLFVRRIFDQAELSPGSTVHACCYEVLGDSLTDLVDSQAKIARGLLQAEDVVYDELFIKTQRCRYQIVRVGCMETCLSLLQDAAVRRTAGISSCNMNSSRSHAVVHLFVQNPASEVSDGGMIPSSIGALTLVDLAGTEKEHENPSERGRKSARLLNTSLSSLNRLLRKLQTGSLDESERRQSVLNKCLWEYLRPGCGIALIFCASPLLRHRTMTLSTLAMATDSKLIHSQRKS</sequence>
<reference evidence="5" key="1">
    <citation type="submission" date="2021-02" db="EMBL/GenBank/DDBJ databases">
        <authorList>
            <person name="Dougan E. K."/>
            <person name="Rhodes N."/>
            <person name="Thang M."/>
            <person name="Chan C."/>
        </authorList>
    </citation>
    <scope>NUCLEOTIDE SEQUENCE</scope>
</reference>
<keyword evidence="1" id="KW-0505">Motor protein</keyword>
<dbReference type="SUPFAM" id="SSF52540">
    <property type="entry name" value="P-loop containing nucleoside triphosphate hydrolases"/>
    <property type="match status" value="1"/>
</dbReference>
<dbReference type="GO" id="GO:0007018">
    <property type="term" value="P:microtubule-based movement"/>
    <property type="evidence" value="ECO:0007669"/>
    <property type="project" value="InterPro"/>
</dbReference>
<evidence type="ECO:0000256" key="1">
    <source>
        <dbReference type="PROSITE-ProRule" id="PRU00283"/>
    </source>
</evidence>
<dbReference type="Proteomes" id="UP000654075">
    <property type="component" value="Unassembled WGS sequence"/>
</dbReference>
<dbReference type="GO" id="GO:0005524">
    <property type="term" value="F:ATP binding"/>
    <property type="evidence" value="ECO:0007669"/>
    <property type="project" value="UniProtKB-UniRule"/>
</dbReference>
<feature type="compositionally biased region" description="Basic residues" evidence="2">
    <location>
        <begin position="1"/>
        <end position="10"/>
    </location>
</feature>
<dbReference type="AlphaFoldDB" id="A0A813ISC2"/>
<dbReference type="GO" id="GO:0008017">
    <property type="term" value="F:microtubule binding"/>
    <property type="evidence" value="ECO:0007669"/>
    <property type="project" value="InterPro"/>
</dbReference>
<keyword evidence="7" id="KW-1185">Reference proteome</keyword>
<evidence type="ECO:0000313" key="5">
    <source>
        <dbReference type="EMBL" id="CAE8655004.1"/>
    </source>
</evidence>
<keyword evidence="1" id="KW-0547">Nucleotide-binding</keyword>
<feature type="region of interest" description="Disordered" evidence="2">
    <location>
        <begin position="1"/>
        <end position="33"/>
    </location>
</feature>
<dbReference type="Proteomes" id="UP000626109">
    <property type="component" value="Unassembled WGS sequence"/>
</dbReference>
<protein>
    <recommendedName>
        <fullName evidence="3">Kinesin motor domain-containing protein</fullName>
    </recommendedName>
</protein>
<dbReference type="PANTHER" id="PTHR24115">
    <property type="entry name" value="KINESIN-RELATED"/>
    <property type="match status" value="1"/>
</dbReference>
<dbReference type="InterPro" id="IPR036961">
    <property type="entry name" value="Kinesin_motor_dom_sf"/>
</dbReference>
<dbReference type="OMA" id="HRHGMAS"/>
<dbReference type="PANTHER" id="PTHR24115:SF996">
    <property type="entry name" value="PUTATIVE-RELATED"/>
    <property type="match status" value="1"/>
</dbReference>
<feature type="binding site" evidence="1">
    <location>
        <begin position="125"/>
        <end position="132"/>
    </location>
    <ligand>
        <name>ATP</name>
        <dbReference type="ChEBI" id="CHEBI:30616"/>
    </ligand>
</feature>
<feature type="domain" description="Kinesin motor" evidence="3">
    <location>
        <begin position="42"/>
        <end position="372"/>
    </location>
</feature>